<gene>
    <name evidence="2" type="ORF">Tci_895927</name>
</gene>
<protein>
    <submittedName>
        <fullName evidence="2">Uncharacterized protein</fullName>
    </submittedName>
</protein>
<accession>A0A699URB5</accession>
<comment type="caution">
    <text evidence="2">The sequence shown here is derived from an EMBL/GenBank/DDBJ whole genome shotgun (WGS) entry which is preliminary data.</text>
</comment>
<reference evidence="2" key="1">
    <citation type="journal article" date="2019" name="Sci. Rep.">
        <title>Draft genome of Tanacetum cinerariifolium, the natural source of mosquito coil.</title>
        <authorList>
            <person name="Yamashiro T."/>
            <person name="Shiraishi A."/>
            <person name="Satake H."/>
            <person name="Nakayama K."/>
        </authorList>
    </citation>
    <scope>NUCLEOTIDE SEQUENCE</scope>
</reference>
<evidence type="ECO:0000256" key="1">
    <source>
        <dbReference type="SAM" id="MobiDB-lite"/>
    </source>
</evidence>
<evidence type="ECO:0000313" key="2">
    <source>
        <dbReference type="EMBL" id="GFD23958.1"/>
    </source>
</evidence>
<dbReference type="AlphaFoldDB" id="A0A699URB5"/>
<name>A0A699URB5_TANCI</name>
<feature type="non-terminal residue" evidence="2">
    <location>
        <position position="1"/>
    </location>
</feature>
<feature type="region of interest" description="Disordered" evidence="1">
    <location>
        <begin position="1"/>
        <end position="50"/>
    </location>
</feature>
<proteinExistence type="predicted"/>
<dbReference type="EMBL" id="BKCJ011348759">
    <property type="protein sequence ID" value="GFD23958.1"/>
    <property type="molecule type" value="Genomic_DNA"/>
</dbReference>
<sequence>TKSLLQPPIVKRSGVPNGSAGGNNEAMEKRAAGNGLAGVNGPAGLNKPAG</sequence>
<organism evidence="2">
    <name type="scientific">Tanacetum cinerariifolium</name>
    <name type="common">Dalmatian daisy</name>
    <name type="synonym">Chrysanthemum cinerariifolium</name>
    <dbReference type="NCBI Taxonomy" id="118510"/>
    <lineage>
        <taxon>Eukaryota</taxon>
        <taxon>Viridiplantae</taxon>
        <taxon>Streptophyta</taxon>
        <taxon>Embryophyta</taxon>
        <taxon>Tracheophyta</taxon>
        <taxon>Spermatophyta</taxon>
        <taxon>Magnoliopsida</taxon>
        <taxon>eudicotyledons</taxon>
        <taxon>Gunneridae</taxon>
        <taxon>Pentapetalae</taxon>
        <taxon>asterids</taxon>
        <taxon>campanulids</taxon>
        <taxon>Asterales</taxon>
        <taxon>Asteraceae</taxon>
        <taxon>Asteroideae</taxon>
        <taxon>Anthemideae</taxon>
        <taxon>Anthemidinae</taxon>
        <taxon>Tanacetum</taxon>
    </lineage>
</organism>